<reference evidence="11 12" key="1">
    <citation type="submission" date="2020-05" db="EMBL/GenBank/DDBJ databases">
        <title>Parvularcula mediterraneae sp. nov., isolated from polypropylene straw from shallow seawater of the seashore of Laganas in Zakynthos island, Greece.</title>
        <authorList>
            <person name="Szabo I."/>
            <person name="Al-Omari J."/>
            <person name="Rado J."/>
            <person name="Szerdahelyi G.S."/>
        </authorList>
    </citation>
    <scope>NUCLEOTIDE SEQUENCE [LARGE SCALE GENOMIC DNA]</scope>
    <source>
        <strain evidence="11 12">ZS-1/3</strain>
    </source>
</reference>
<accession>A0A7Y3W691</accession>
<sequence length="207" mass="22771">MNERGVTLIEVLIALGIFAAVNVIAVTAFSIAANGSRQLEEVSDRIAAMERFRGVLRADLHQLVERPVWEAETTRPRPSLMGGPVLEEVIGDDGFEPLLALVRSGWANPGAAEPRAEVQAVTYIWANGQIIRRTRPFLDADIRTPFQDDVLVDGARDVEIAFRIGGRWEEDAGRSANPGDRPLAVRLTFTHDVYGEMEHVFLLGGTL</sequence>
<dbReference type="PANTHER" id="PTHR39583:SF2">
    <property type="entry name" value="TYPE II SECRETION SYSTEM PROTEIN J"/>
    <property type="match status" value="1"/>
</dbReference>
<dbReference type="Gene3D" id="3.10.610.10">
    <property type="entry name" value="GSPII I/J protein-like"/>
    <property type="match status" value="1"/>
</dbReference>
<dbReference type="AlphaFoldDB" id="A0A7Y3W691"/>
<protein>
    <recommendedName>
        <fullName evidence="3">Type II secretion system protein J</fullName>
    </recommendedName>
</protein>
<keyword evidence="4" id="KW-1003">Cell membrane</keyword>
<keyword evidence="5" id="KW-0488">Methylation</keyword>
<dbReference type="PANTHER" id="PTHR39583">
    <property type="entry name" value="TYPE II SECRETION SYSTEM PROTEIN J-RELATED"/>
    <property type="match status" value="1"/>
</dbReference>
<dbReference type="NCBIfam" id="TIGR01711">
    <property type="entry name" value="gspJ"/>
    <property type="match status" value="1"/>
</dbReference>
<comment type="similarity">
    <text evidence="2">Belongs to the GSP J family.</text>
</comment>
<keyword evidence="9 10" id="KW-0472">Membrane</keyword>
<keyword evidence="8 10" id="KW-1133">Transmembrane helix</keyword>
<gene>
    <name evidence="11" type="primary">gspJ</name>
    <name evidence="11" type="ORF">HK107_12320</name>
</gene>
<dbReference type="Pfam" id="PF11612">
    <property type="entry name" value="T2SSJ"/>
    <property type="match status" value="1"/>
</dbReference>
<keyword evidence="12" id="KW-1185">Reference proteome</keyword>
<dbReference type="SUPFAM" id="SSF54523">
    <property type="entry name" value="Pili subunits"/>
    <property type="match status" value="1"/>
</dbReference>
<evidence type="ECO:0000256" key="5">
    <source>
        <dbReference type="ARBA" id="ARBA00022481"/>
    </source>
</evidence>
<evidence type="ECO:0000313" key="11">
    <source>
        <dbReference type="EMBL" id="NNU17107.1"/>
    </source>
</evidence>
<evidence type="ECO:0000256" key="1">
    <source>
        <dbReference type="ARBA" id="ARBA00004377"/>
    </source>
</evidence>
<dbReference type="GO" id="GO:0015628">
    <property type="term" value="P:protein secretion by the type II secretion system"/>
    <property type="evidence" value="ECO:0007669"/>
    <property type="project" value="InterPro"/>
</dbReference>
<dbReference type="GO" id="GO:0005886">
    <property type="term" value="C:plasma membrane"/>
    <property type="evidence" value="ECO:0007669"/>
    <property type="project" value="UniProtKB-SubCell"/>
</dbReference>
<evidence type="ECO:0000256" key="10">
    <source>
        <dbReference type="SAM" id="Phobius"/>
    </source>
</evidence>
<evidence type="ECO:0000256" key="6">
    <source>
        <dbReference type="ARBA" id="ARBA00022519"/>
    </source>
</evidence>
<proteinExistence type="inferred from homology"/>
<keyword evidence="6" id="KW-0997">Cell inner membrane</keyword>
<comment type="caution">
    <text evidence="11">The sequence shown here is derived from an EMBL/GenBank/DDBJ whole genome shotgun (WGS) entry which is preliminary data.</text>
</comment>
<dbReference type="InterPro" id="IPR010055">
    <property type="entry name" value="T2SS_protein-GspJ"/>
</dbReference>
<evidence type="ECO:0000256" key="3">
    <source>
        <dbReference type="ARBA" id="ARBA00021539"/>
    </source>
</evidence>
<dbReference type="InterPro" id="IPR045584">
    <property type="entry name" value="Pilin-like"/>
</dbReference>
<dbReference type="EMBL" id="JABFCX010000003">
    <property type="protein sequence ID" value="NNU17107.1"/>
    <property type="molecule type" value="Genomic_DNA"/>
</dbReference>
<keyword evidence="7 10" id="KW-0812">Transmembrane</keyword>
<evidence type="ECO:0000313" key="12">
    <source>
        <dbReference type="Proteomes" id="UP000536835"/>
    </source>
</evidence>
<evidence type="ECO:0000256" key="8">
    <source>
        <dbReference type="ARBA" id="ARBA00022989"/>
    </source>
</evidence>
<dbReference type="RefSeq" id="WP_173200208.1">
    <property type="nucleotide sequence ID" value="NZ_JABFCX010000003.1"/>
</dbReference>
<dbReference type="Proteomes" id="UP000536835">
    <property type="component" value="Unassembled WGS sequence"/>
</dbReference>
<dbReference type="InterPro" id="IPR012902">
    <property type="entry name" value="N_methyl_site"/>
</dbReference>
<evidence type="ECO:0000256" key="9">
    <source>
        <dbReference type="ARBA" id="ARBA00023136"/>
    </source>
</evidence>
<evidence type="ECO:0000256" key="2">
    <source>
        <dbReference type="ARBA" id="ARBA00011084"/>
    </source>
</evidence>
<evidence type="ECO:0000256" key="4">
    <source>
        <dbReference type="ARBA" id="ARBA00022475"/>
    </source>
</evidence>
<comment type="subcellular location">
    <subcellularLocation>
        <location evidence="1">Cell inner membrane</location>
        <topology evidence="1">Single-pass membrane protein</topology>
    </subcellularLocation>
</comment>
<name>A0A7Y3W691_9PROT</name>
<dbReference type="InterPro" id="IPR051621">
    <property type="entry name" value="T2SS_protein_J"/>
</dbReference>
<dbReference type="Pfam" id="PF07963">
    <property type="entry name" value="N_methyl"/>
    <property type="match status" value="1"/>
</dbReference>
<organism evidence="11 12">
    <name type="scientific">Parvularcula mediterranea</name>
    <dbReference type="NCBI Taxonomy" id="2732508"/>
    <lineage>
        <taxon>Bacteria</taxon>
        <taxon>Pseudomonadati</taxon>
        <taxon>Pseudomonadota</taxon>
        <taxon>Alphaproteobacteria</taxon>
        <taxon>Parvularculales</taxon>
        <taxon>Parvularculaceae</taxon>
        <taxon>Parvularcula</taxon>
    </lineage>
</organism>
<evidence type="ECO:0000256" key="7">
    <source>
        <dbReference type="ARBA" id="ARBA00022692"/>
    </source>
</evidence>
<feature type="transmembrane region" description="Helical" evidence="10">
    <location>
        <begin position="12"/>
        <end position="33"/>
    </location>
</feature>
<dbReference type="GO" id="GO:0015627">
    <property type="term" value="C:type II protein secretion system complex"/>
    <property type="evidence" value="ECO:0007669"/>
    <property type="project" value="InterPro"/>
</dbReference>